<feature type="chain" id="PRO_5007825435" description="Secreted protein" evidence="2">
    <location>
        <begin position="22"/>
        <end position="124"/>
    </location>
</feature>
<feature type="compositionally biased region" description="Pro residues" evidence="1">
    <location>
        <begin position="114"/>
        <end position="124"/>
    </location>
</feature>
<dbReference type="Proteomes" id="UP000075787">
    <property type="component" value="Unassembled WGS sequence"/>
</dbReference>
<organism evidence="3 4">
    <name type="scientific">Tistrella mobilis</name>
    <dbReference type="NCBI Taxonomy" id="171437"/>
    <lineage>
        <taxon>Bacteria</taxon>
        <taxon>Pseudomonadati</taxon>
        <taxon>Pseudomonadota</taxon>
        <taxon>Alphaproteobacteria</taxon>
        <taxon>Geminicoccales</taxon>
        <taxon>Geminicoccaceae</taxon>
        <taxon>Tistrella</taxon>
    </lineage>
</organism>
<accession>A0A161R054</accession>
<comment type="caution">
    <text evidence="3">The sequence shown here is derived from an EMBL/GenBank/DDBJ whole genome shotgun (WGS) entry which is preliminary data.</text>
</comment>
<dbReference type="RefSeq" id="WP_062767856.1">
    <property type="nucleotide sequence ID" value="NZ_CP121045.1"/>
</dbReference>
<proteinExistence type="predicted"/>
<dbReference type="GeneID" id="97242108"/>
<protein>
    <recommendedName>
        <fullName evidence="5">Secreted protein</fullName>
    </recommendedName>
</protein>
<dbReference type="EMBL" id="LPZR01000196">
    <property type="protein sequence ID" value="KYO50585.1"/>
    <property type="molecule type" value="Genomic_DNA"/>
</dbReference>
<feature type="signal peptide" evidence="2">
    <location>
        <begin position="1"/>
        <end position="21"/>
    </location>
</feature>
<evidence type="ECO:0000313" key="3">
    <source>
        <dbReference type="EMBL" id="KYO50585.1"/>
    </source>
</evidence>
<reference evidence="3 4" key="1">
    <citation type="submission" date="2015-12" db="EMBL/GenBank/DDBJ databases">
        <title>Genome sequence of Tistrella mobilis MCCC 1A02139.</title>
        <authorList>
            <person name="Lu L."/>
            <person name="Lai Q."/>
            <person name="Shao Z."/>
            <person name="Qian P."/>
        </authorList>
    </citation>
    <scope>NUCLEOTIDE SEQUENCE [LARGE SCALE GENOMIC DNA]</scope>
    <source>
        <strain evidence="3 4">MCCC 1A02139</strain>
    </source>
</reference>
<evidence type="ECO:0000313" key="4">
    <source>
        <dbReference type="Proteomes" id="UP000075787"/>
    </source>
</evidence>
<gene>
    <name evidence="3" type="ORF">AUP44_12490</name>
</gene>
<feature type="region of interest" description="Disordered" evidence="1">
    <location>
        <begin position="104"/>
        <end position="124"/>
    </location>
</feature>
<evidence type="ECO:0000256" key="1">
    <source>
        <dbReference type="SAM" id="MobiDB-lite"/>
    </source>
</evidence>
<dbReference type="AlphaFoldDB" id="A0A161R054"/>
<name>A0A161R054_9PROT</name>
<evidence type="ECO:0000256" key="2">
    <source>
        <dbReference type="SAM" id="SignalP"/>
    </source>
</evidence>
<keyword evidence="2" id="KW-0732">Signal</keyword>
<sequence>MLVQSLLVLVFLLASITGPLAACCDHGLPPAAGEHPIIGGPDHLSGRSSIMDGQTSLHAQPCPTSICRLGICRLGICRLGCPTPPGLDSGMIRTVAAILLPARSDPLPDGIALSPPPRPPRPLA</sequence>
<evidence type="ECO:0008006" key="5">
    <source>
        <dbReference type="Google" id="ProtNLM"/>
    </source>
</evidence>